<proteinExistence type="predicted"/>
<dbReference type="GO" id="GO:0006654">
    <property type="term" value="P:phosphatidic acid biosynthetic process"/>
    <property type="evidence" value="ECO:0007669"/>
    <property type="project" value="TreeGrafter"/>
</dbReference>
<dbReference type="EMBL" id="FOBS01000023">
    <property type="protein sequence ID" value="SEM57022.1"/>
    <property type="molecule type" value="Genomic_DNA"/>
</dbReference>
<dbReference type="GO" id="GO:0003841">
    <property type="term" value="F:1-acylglycerol-3-phosphate O-acyltransferase activity"/>
    <property type="evidence" value="ECO:0007669"/>
    <property type="project" value="TreeGrafter"/>
</dbReference>
<keyword evidence="4" id="KW-0812">Transmembrane</keyword>
<dbReference type="SUPFAM" id="SSF69593">
    <property type="entry name" value="Glycerol-3-phosphate (1)-acyltransferase"/>
    <property type="match status" value="1"/>
</dbReference>
<keyword evidence="2 6" id="KW-0808">Transferase</keyword>
<dbReference type="PANTHER" id="PTHR10434:SF11">
    <property type="entry name" value="1-ACYL-SN-GLYCEROL-3-PHOSPHATE ACYLTRANSFERASE"/>
    <property type="match status" value="1"/>
</dbReference>
<dbReference type="InterPro" id="IPR002123">
    <property type="entry name" value="Plipid/glycerol_acylTrfase"/>
</dbReference>
<evidence type="ECO:0000313" key="6">
    <source>
        <dbReference type="EMBL" id="SEM57022.1"/>
    </source>
</evidence>
<sequence>MKPMVMLKKIGKFLADLFVTLLLWIYYIPGFLLFFSPFYLFVLIFSRNREAAFQRLNSLFYRSFFGLVRLILPHVRFEISPDVSAIRSSVILCNHLSYLDPILLISLFPAQKTIVKSDIFHIPIFGGLLRQSGYLPSLTEESNIAQVTQQVQGMKEYLAAGGNLFVFPEGTRSRDGRIGPFNKGAFRIARICQAPVCVLSIRNTHRLFPPGRFLFNTTESFTIFVKQAGRLEPDYENPSFSLTALMEKVRTLMENVNGEV</sequence>
<feature type="domain" description="Phospholipid/glycerol acyltransferase" evidence="5">
    <location>
        <begin position="89"/>
        <end position="204"/>
    </location>
</feature>
<dbReference type="SMART" id="SM00563">
    <property type="entry name" value="PlsC"/>
    <property type="match status" value="1"/>
</dbReference>
<evidence type="ECO:0000256" key="1">
    <source>
        <dbReference type="ARBA" id="ARBA00005189"/>
    </source>
</evidence>
<dbReference type="STRING" id="43775.SAMN04489760_1238"/>
<protein>
    <submittedName>
        <fullName evidence="6">1-acyl-sn-glycerol-3-phosphate acyltransferase</fullName>
    </submittedName>
</protein>
<feature type="transmembrane region" description="Helical" evidence="4">
    <location>
        <begin position="21"/>
        <end position="45"/>
    </location>
</feature>
<keyword evidence="3 6" id="KW-0012">Acyltransferase</keyword>
<accession>A0A1H7ZEN0</accession>
<evidence type="ECO:0000256" key="2">
    <source>
        <dbReference type="ARBA" id="ARBA00022679"/>
    </source>
</evidence>
<dbReference type="PANTHER" id="PTHR10434">
    <property type="entry name" value="1-ACYL-SN-GLYCEROL-3-PHOSPHATE ACYLTRANSFERASE"/>
    <property type="match status" value="1"/>
</dbReference>
<dbReference type="CDD" id="cd07989">
    <property type="entry name" value="LPLAT_AGPAT-like"/>
    <property type="match status" value="1"/>
</dbReference>
<evidence type="ECO:0000259" key="5">
    <source>
        <dbReference type="SMART" id="SM00563"/>
    </source>
</evidence>
<keyword evidence="7" id="KW-1185">Reference proteome</keyword>
<gene>
    <name evidence="6" type="ORF">SAMN04489760_1238</name>
</gene>
<dbReference type="Pfam" id="PF01553">
    <property type="entry name" value="Acyltransferase"/>
    <property type="match status" value="1"/>
</dbReference>
<reference evidence="6 7" key="1">
    <citation type="submission" date="2016-10" db="EMBL/GenBank/DDBJ databases">
        <authorList>
            <person name="de Groot N.N."/>
        </authorList>
    </citation>
    <scope>NUCLEOTIDE SEQUENCE [LARGE SCALE GENOMIC DNA]</scope>
    <source>
        <strain evidence="6 7">DSM 8423</strain>
    </source>
</reference>
<keyword evidence="4" id="KW-0472">Membrane</keyword>
<evidence type="ECO:0000256" key="3">
    <source>
        <dbReference type="ARBA" id="ARBA00023315"/>
    </source>
</evidence>
<dbReference type="Proteomes" id="UP000198744">
    <property type="component" value="Unassembled WGS sequence"/>
</dbReference>
<name>A0A1H7ZEN0_9BACT</name>
<evidence type="ECO:0000313" key="7">
    <source>
        <dbReference type="Proteomes" id="UP000198744"/>
    </source>
</evidence>
<dbReference type="AlphaFoldDB" id="A0A1H7ZEN0"/>
<evidence type="ECO:0000256" key="4">
    <source>
        <dbReference type="SAM" id="Phobius"/>
    </source>
</evidence>
<organism evidence="6 7">
    <name type="scientific">Syntrophus gentianae</name>
    <dbReference type="NCBI Taxonomy" id="43775"/>
    <lineage>
        <taxon>Bacteria</taxon>
        <taxon>Pseudomonadati</taxon>
        <taxon>Thermodesulfobacteriota</taxon>
        <taxon>Syntrophia</taxon>
        <taxon>Syntrophales</taxon>
        <taxon>Syntrophaceae</taxon>
        <taxon>Syntrophus</taxon>
    </lineage>
</organism>
<comment type="pathway">
    <text evidence="1">Lipid metabolism.</text>
</comment>
<keyword evidence="4" id="KW-1133">Transmembrane helix</keyword>